<evidence type="ECO:0000256" key="5">
    <source>
        <dbReference type="SAM" id="Coils"/>
    </source>
</evidence>
<dbReference type="Pfam" id="PF08953">
    <property type="entry name" value="DUF1899"/>
    <property type="match status" value="1"/>
</dbReference>
<dbReference type="SMART" id="SM01167">
    <property type="entry name" value="DUF1900"/>
    <property type="match status" value="1"/>
</dbReference>
<evidence type="ECO:0000256" key="3">
    <source>
        <dbReference type="PROSITE-ProRule" id="PRU00221"/>
    </source>
</evidence>
<dbReference type="Proteomes" id="UP001470230">
    <property type="component" value="Unassembled WGS sequence"/>
</dbReference>
<accession>A0ABR2K4P7</accession>
<keyword evidence="5" id="KW-0175">Coiled coil</keyword>
<evidence type="ECO:0000256" key="1">
    <source>
        <dbReference type="ARBA" id="ARBA00022574"/>
    </source>
</evidence>
<name>A0ABR2K4P7_9EUKA</name>
<comment type="caution">
    <text evidence="7">The sequence shown here is derived from an EMBL/GenBank/DDBJ whole genome shotgun (WGS) entry which is preliminary data.</text>
</comment>
<dbReference type="SMART" id="SM01166">
    <property type="entry name" value="DUF1899"/>
    <property type="match status" value="1"/>
</dbReference>
<protein>
    <recommendedName>
        <fullName evidence="4">Coronin</fullName>
    </recommendedName>
</protein>
<dbReference type="Gene3D" id="2.130.10.10">
    <property type="entry name" value="YVTN repeat-like/Quinoprotein amine dehydrogenase"/>
    <property type="match status" value="1"/>
</dbReference>
<feature type="domain" description="DUF1899" evidence="6">
    <location>
        <begin position="4"/>
        <end position="69"/>
    </location>
</feature>
<feature type="repeat" description="WD" evidence="3">
    <location>
        <begin position="78"/>
        <end position="112"/>
    </location>
</feature>
<keyword evidence="1 3" id="KW-0853">WD repeat</keyword>
<comment type="similarity">
    <text evidence="4">Belongs to the WD repeat coronin family.</text>
</comment>
<evidence type="ECO:0000259" key="6">
    <source>
        <dbReference type="SMART" id="SM01166"/>
    </source>
</evidence>
<proteinExistence type="inferred from homology"/>
<dbReference type="InterPro" id="IPR015943">
    <property type="entry name" value="WD40/YVTN_repeat-like_dom_sf"/>
</dbReference>
<feature type="coiled-coil region" evidence="5">
    <location>
        <begin position="420"/>
        <end position="450"/>
    </location>
</feature>
<dbReference type="PANTHER" id="PTHR10856">
    <property type="entry name" value="CORONIN"/>
    <property type="match status" value="1"/>
</dbReference>
<dbReference type="InterPro" id="IPR015048">
    <property type="entry name" value="DUF1899"/>
</dbReference>
<keyword evidence="2 4" id="KW-0677">Repeat</keyword>
<dbReference type="PROSITE" id="PS50294">
    <property type="entry name" value="WD_REPEATS_REGION"/>
    <property type="match status" value="1"/>
</dbReference>
<dbReference type="SMART" id="SM00320">
    <property type="entry name" value="WD40"/>
    <property type="match status" value="3"/>
</dbReference>
<dbReference type="PANTHER" id="PTHR10856:SF0">
    <property type="entry name" value="CORONIN"/>
    <property type="match status" value="1"/>
</dbReference>
<evidence type="ECO:0000313" key="8">
    <source>
        <dbReference type="Proteomes" id="UP001470230"/>
    </source>
</evidence>
<sequence length="451" mass="50002">MSSSFGGRVSLYRHIYGEAQKYEEGYSDVFVSTNQIDTNMLAVNSRYIAFPYDSRGGGSFGVLKVGGSGKIGTNCPLFSGHKSPVLDVAFSPFNEDIVASASEDATIRLWKITEENGNIKSNHNEQIATLSGHGRKVCRLAFNDLVNNCLASFGFENTIKIWDISKGQCASTIKGTNQQFLDINWSQDGNRLVLPAKDKKLHVYDARAGTETFAVPSHMNIKGSRAVFYDKLHYIFSTGFSQQAARQLMLRDERNPEKPLQTEDVDYNAGMLIPFMAPDNGVVFLFGRGDTVTKCYELREDEPPIMSCSSSPLPEPIRAVACAPRTCCDTSICEIGCIYIVTNSKHLVHYPMIVPRRNADTFQSDIYPETVAPEPSVEFDAWKEGQEFTPKLVNLENYERPTAASSGFHVEEQEDPAVLKQKLNEALKTIEDNKARIAELEAEIATLKGSA</sequence>
<dbReference type="EMBL" id="JAPFFF010000007">
    <property type="protein sequence ID" value="KAK8886087.1"/>
    <property type="molecule type" value="Genomic_DNA"/>
</dbReference>
<dbReference type="Pfam" id="PF00400">
    <property type="entry name" value="WD40"/>
    <property type="match status" value="2"/>
</dbReference>
<dbReference type="Pfam" id="PF16300">
    <property type="entry name" value="WD40_4"/>
    <property type="match status" value="1"/>
</dbReference>
<keyword evidence="8" id="KW-1185">Reference proteome</keyword>
<evidence type="ECO:0000256" key="2">
    <source>
        <dbReference type="ARBA" id="ARBA00022737"/>
    </source>
</evidence>
<dbReference type="InterPro" id="IPR015505">
    <property type="entry name" value="Coronin"/>
</dbReference>
<reference evidence="7 8" key="1">
    <citation type="submission" date="2024-04" db="EMBL/GenBank/DDBJ databases">
        <title>Tritrichomonas musculus Genome.</title>
        <authorList>
            <person name="Alves-Ferreira E."/>
            <person name="Grigg M."/>
            <person name="Lorenzi H."/>
            <person name="Galac M."/>
        </authorList>
    </citation>
    <scope>NUCLEOTIDE SEQUENCE [LARGE SCALE GENOMIC DNA]</scope>
    <source>
        <strain evidence="7 8">EAF2021</strain>
    </source>
</reference>
<organism evidence="7 8">
    <name type="scientific">Tritrichomonas musculus</name>
    <dbReference type="NCBI Taxonomy" id="1915356"/>
    <lineage>
        <taxon>Eukaryota</taxon>
        <taxon>Metamonada</taxon>
        <taxon>Parabasalia</taxon>
        <taxon>Tritrichomonadida</taxon>
        <taxon>Tritrichomonadidae</taxon>
        <taxon>Tritrichomonas</taxon>
    </lineage>
</organism>
<dbReference type="InterPro" id="IPR036322">
    <property type="entry name" value="WD40_repeat_dom_sf"/>
</dbReference>
<dbReference type="PROSITE" id="PS50082">
    <property type="entry name" value="WD_REPEATS_2"/>
    <property type="match status" value="2"/>
</dbReference>
<feature type="repeat" description="WD" evidence="3">
    <location>
        <begin position="130"/>
        <end position="172"/>
    </location>
</feature>
<gene>
    <name evidence="7" type="ORF">M9Y10_041547</name>
</gene>
<dbReference type="InterPro" id="IPR001680">
    <property type="entry name" value="WD40_rpt"/>
</dbReference>
<evidence type="ECO:0000313" key="7">
    <source>
        <dbReference type="EMBL" id="KAK8886087.1"/>
    </source>
</evidence>
<dbReference type="SUPFAM" id="SSF50978">
    <property type="entry name" value="WD40 repeat-like"/>
    <property type="match status" value="1"/>
</dbReference>
<evidence type="ECO:0000256" key="4">
    <source>
        <dbReference type="RuleBase" id="RU280818"/>
    </source>
</evidence>